<dbReference type="KEGG" id="tim:GMBLW1_21070"/>
<dbReference type="EMBL" id="LR593887">
    <property type="protein sequence ID" value="VTR99647.1"/>
    <property type="molecule type" value="Genomic_DNA"/>
</dbReference>
<sequence>MLQPLQGFREEWFPTSIWYFDDPQPQPSVQQWLDWLKAERQRDEAGMSGRSNVLGWHSRDTLHEEPIFAGLVQRIRQGIGQVFADFGLDSTKIEPRLSNCWAIVNSQYCSNVVHVHGNSFWSGVYYLQTPPDCGNLFFLDPRPMVHMMSLPQTQPSRLTFSRITYAPRVGRMLLFPSWLQHGVEPNLSQVDRICLSFNLAVRWL</sequence>
<evidence type="ECO:0008006" key="3">
    <source>
        <dbReference type="Google" id="ProtNLM"/>
    </source>
</evidence>
<evidence type="ECO:0000313" key="1">
    <source>
        <dbReference type="EMBL" id="VIP01853.1"/>
    </source>
</evidence>
<dbReference type="RefSeq" id="WP_162657095.1">
    <property type="nucleotide sequence ID" value="NZ_LR593887.1"/>
</dbReference>
<dbReference type="NCBIfam" id="TIGR02466">
    <property type="entry name" value="TIGR02466 family protein"/>
    <property type="match status" value="1"/>
</dbReference>
<proteinExistence type="predicted"/>
<reference evidence="1" key="1">
    <citation type="submission" date="2019-04" db="EMBL/GenBank/DDBJ databases">
        <authorList>
            <consortium name="Science for Life Laboratories"/>
        </authorList>
    </citation>
    <scope>NUCLEOTIDE SEQUENCE</scope>
    <source>
        <strain evidence="1">MBLW1</strain>
    </source>
</reference>
<dbReference type="EMBL" id="LR586016">
    <property type="protein sequence ID" value="VIP01853.1"/>
    <property type="molecule type" value="Genomic_DNA"/>
</dbReference>
<dbReference type="InParanoid" id="A0A6C2YL63"/>
<dbReference type="InterPro" id="IPR012668">
    <property type="entry name" value="CHP02466"/>
</dbReference>
<protein>
    <recommendedName>
        <fullName evidence="3">Prolyl 4-hydroxylase alpha subunit Fe(2+) 2OG dioxygenase domain-containing protein</fullName>
    </recommendedName>
</protein>
<organism evidence="1">
    <name type="scientific">Tuwongella immobilis</name>
    <dbReference type="NCBI Taxonomy" id="692036"/>
    <lineage>
        <taxon>Bacteria</taxon>
        <taxon>Pseudomonadati</taxon>
        <taxon>Planctomycetota</taxon>
        <taxon>Planctomycetia</taxon>
        <taxon>Gemmatales</taxon>
        <taxon>Gemmataceae</taxon>
        <taxon>Tuwongella</taxon>
    </lineage>
</organism>
<dbReference type="AlphaFoldDB" id="A0A6C2YL63"/>
<dbReference type="Gene3D" id="2.60.120.620">
    <property type="entry name" value="q2cbj1_9rhob like domain"/>
    <property type="match status" value="1"/>
</dbReference>
<name>A0A6C2YL63_9BACT</name>
<dbReference type="Proteomes" id="UP000464378">
    <property type="component" value="Chromosome"/>
</dbReference>
<keyword evidence="2" id="KW-1185">Reference proteome</keyword>
<accession>A0A6C2YL63</accession>
<evidence type="ECO:0000313" key="2">
    <source>
        <dbReference type="Proteomes" id="UP000464378"/>
    </source>
</evidence>
<dbReference type="Pfam" id="PF13759">
    <property type="entry name" value="2OG-FeII_Oxy_5"/>
    <property type="match status" value="1"/>
</dbReference>
<gene>
    <name evidence="1" type="ORF">GMBLW1_21070</name>
</gene>